<dbReference type="EMBL" id="JAPUBN010000017">
    <property type="protein sequence ID" value="MCZ2722323.1"/>
    <property type="molecule type" value="Genomic_DNA"/>
</dbReference>
<dbReference type="SUPFAM" id="SSF141868">
    <property type="entry name" value="EAL domain-like"/>
    <property type="match status" value="1"/>
</dbReference>
<keyword evidence="1" id="KW-0472">Membrane</keyword>
<protein>
    <submittedName>
        <fullName evidence="4">EAL domain-containing protein</fullName>
    </submittedName>
</protein>
<reference evidence="4" key="1">
    <citation type="submission" date="2022-12" db="EMBL/GenBank/DDBJ databases">
        <title>Marinomonas 15G1-11 sp. nov, isolated from marine algae.</title>
        <authorList>
            <person name="Butt M."/>
            <person name="Choi D.G."/>
            <person name="Kim J.M."/>
            <person name="Lee J.K."/>
            <person name="Baek J.H."/>
            <person name="Jeon C.O."/>
        </authorList>
    </citation>
    <scope>NUCLEOTIDE SEQUENCE</scope>
    <source>
        <strain evidence="4">15G1-11</strain>
    </source>
</reference>
<dbReference type="PANTHER" id="PTHR33121">
    <property type="entry name" value="CYCLIC DI-GMP PHOSPHODIESTERASE PDEF"/>
    <property type="match status" value="1"/>
</dbReference>
<dbReference type="InterPro" id="IPR029787">
    <property type="entry name" value="Nucleotide_cyclase"/>
</dbReference>
<comment type="caution">
    <text evidence="4">The sequence shown here is derived from an EMBL/GenBank/DDBJ whole genome shotgun (WGS) entry which is preliminary data.</text>
</comment>
<keyword evidence="5" id="KW-1185">Reference proteome</keyword>
<proteinExistence type="predicted"/>
<organism evidence="4 5">
    <name type="scientific">Marinomonas phaeophyticola</name>
    <dbReference type="NCBI Taxonomy" id="3004091"/>
    <lineage>
        <taxon>Bacteria</taxon>
        <taxon>Pseudomonadati</taxon>
        <taxon>Pseudomonadota</taxon>
        <taxon>Gammaproteobacteria</taxon>
        <taxon>Oceanospirillales</taxon>
        <taxon>Oceanospirillaceae</taxon>
        <taxon>Marinomonas</taxon>
    </lineage>
</organism>
<evidence type="ECO:0000259" key="3">
    <source>
        <dbReference type="PROSITE" id="PS50887"/>
    </source>
</evidence>
<accession>A0ABT4JVI3</accession>
<evidence type="ECO:0000259" key="2">
    <source>
        <dbReference type="PROSITE" id="PS50883"/>
    </source>
</evidence>
<evidence type="ECO:0000256" key="1">
    <source>
        <dbReference type="SAM" id="Phobius"/>
    </source>
</evidence>
<dbReference type="PROSITE" id="PS50883">
    <property type="entry name" value="EAL"/>
    <property type="match status" value="1"/>
</dbReference>
<keyword evidence="1" id="KW-0812">Transmembrane</keyword>
<evidence type="ECO:0000313" key="4">
    <source>
        <dbReference type="EMBL" id="MCZ2722323.1"/>
    </source>
</evidence>
<dbReference type="PANTHER" id="PTHR33121:SF79">
    <property type="entry name" value="CYCLIC DI-GMP PHOSPHODIESTERASE PDED-RELATED"/>
    <property type="match status" value="1"/>
</dbReference>
<dbReference type="PROSITE" id="PS50887">
    <property type="entry name" value="GGDEF"/>
    <property type="match status" value="1"/>
</dbReference>
<feature type="transmembrane region" description="Helical" evidence="1">
    <location>
        <begin position="29"/>
        <end position="53"/>
    </location>
</feature>
<dbReference type="InterPro" id="IPR035919">
    <property type="entry name" value="EAL_sf"/>
</dbReference>
<dbReference type="RefSeq" id="WP_269125876.1">
    <property type="nucleotide sequence ID" value="NZ_JAPUBN010000017.1"/>
</dbReference>
<feature type="transmembrane region" description="Helical" evidence="1">
    <location>
        <begin position="59"/>
        <end position="78"/>
    </location>
</feature>
<dbReference type="InterPro" id="IPR043128">
    <property type="entry name" value="Rev_trsase/Diguanyl_cyclase"/>
</dbReference>
<feature type="transmembrane region" description="Helical" evidence="1">
    <location>
        <begin position="169"/>
        <end position="191"/>
    </location>
</feature>
<evidence type="ECO:0000313" key="5">
    <source>
        <dbReference type="Proteomes" id="UP001149719"/>
    </source>
</evidence>
<feature type="domain" description="GGDEF" evidence="3">
    <location>
        <begin position="362"/>
        <end position="493"/>
    </location>
</feature>
<feature type="transmembrane region" description="Helical" evidence="1">
    <location>
        <begin position="85"/>
        <end position="103"/>
    </location>
</feature>
<feature type="domain" description="EAL" evidence="2">
    <location>
        <begin position="502"/>
        <end position="754"/>
    </location>
</feature>
<keyword evidence="1" id="KW-1133">Transmembrane helix</keyword>
<sequence>MFKNFIKDFFLISSKQLSRYDTKTFQLSALRIMVVCGFVSISGIVIHNSWYAIQEGNQAALLVNAFYLVGALLPLVFNKMLPKNTARYCLFIVGSSGFVFAATIKNEGILQVALILMYILPTFTGIFFNYKYAIYASFFNLITLAVILTKTNFNFFPTVDISLPFSSHYLHILIFVAFNVALPFAVSRVFFALESNSRHVQSLYRRLNHNSALYEEIFEHTGTPTLLCNRHGKILKANKEAKELLDKNNTNSIENSMINTWMSPLGKNSSGHYFWESNSTECSIKLSPDTHLELHRSNLTTHDHYVLHLQNITHLKALKLELVNTQETNSRIVRFDALTQFANHGHFCSQVNKRLSASNQMGTGAMFIIRISQFKLLNKRYGKDQANRIILAFAKSLQNKMSDQAIIGRLRGVKFACFVPLSHTYFIQRNLSSLIQSILPEQLKIKNDLLTMQYQIGVTYFPADGKSAEDLLEHCEMALEYTNEAERVSYFDHALEEKLFEEHQLGMELNAAIKRNDIRIWLQPQVSPTGQIVSFEALARWQKKDGTFVSPMIFIRIAETLGLLPQLAENLLRELFSILQVWHREKINTPVAFNLAGQELMNDSFFALLMSMNADYPWLSKMLELEITETSEVMTHPLIHKRLRALSQYGFSIAIDDFGTGQASLGQLVDIPANILKIDRRFISPLPDDARHLDIVKSTIQLADSLNMKVIAEGIETKEQANLLISLGCLTLQGYYYGKPTPSQEWTDNNHAKAKELRMVY</sequence>
<dbReference type="SMART" id="SM00267">
    <property type="entry name" value="GGDEF"/>
    <property type="match status" value="1"/>
</dbReference>
<feature type="transmembrane region" description="Helical" evidence="1">
    <location>
        <begin position="132"/>
        <end position="149"/>
    </location>
</feature>
<dbReference type="SMART" id="SM00052">
    <property type="entry name" value="EAL"/>
    <property type="match status" value="1"/>
</dbReference>
<feature type="transmembrane region" description="Helical" evidence="1">
    <location>
        <begin position="109"/>
        <end position="127"/>
    </location>
</feature>
<dbReference type="Gene3D" id="3.30.70.270">
    <property type="match status" value="1"/>
</dbReference>
<dbReference type="CDD" id="cd01948">
    <property type="entry name" value="EAL"/>
    <property type="match status" value="1"/>
</dbReference>
<dbReference type="Pfam" id="PF00990">
    <property type="entry name" value="GGDEF"/>
    <property type="match status" value="1"/>
</dbReference>
<dbReference type="Gene3D" id="3.20.20.450">
    <property type="entry name" value="EAL domain"/>
    <property type="match status" value="1"/>
</dbReference>
<dbReference type="InterPro" id="IPR050706">
    <property type="entry name" value="Cyclic-di-GMP_PDE-like"/>
</dbReference>
<name>A0ABT4JVI3_9GAMM</name>
<dbReference type="Proteomes" id="UP001149719">
    <property type="component" value="Unassembled WGS sequence"/>
</dbReference>
<dbReference type="InterPro" id="IPR000160">
    <property type="entry name" value="GGDEF_dom"/>
</dbReference>
<dbReference type="NCBIfam" id="TIGR00254">
    <property type="entry name" value="GGDEF"/>
    <property type="match status" value="1"/>
</dbReference>
<dbReference type="SUPFAM" id="SSF55073">
    <property type="entry name" value="Nucleotide cyclase"/>
    <property type="match status" value="1"/>
</dbReference>
<gene>
    <name evidence="4" type="ORF">O1D97_11955</name>
</gene>
<dbReference type="Pfam" id="PF00563">
    <property type="entry name" value="EAL"/>
    <property type="match status" value="1"/>
</dbReference>
<dbReference type="InterPro" id="IPR001633">
    <property type="entry name" value="EAL_dom"/>
</dbReference>